<dbReference type="InterPro" id="IPR014743">
    <property type="entry name" value="Cl-channel_core"/>
</dbReference>
<evidence type="ECO:0000313" key="14">
    <source>
        <dbReference type="Proteomes" id="UP000637267"/>
    </source>
</evidence>
<dbReference type="Gene3D" id="1.10.3080.10">
    <property type="entry name" value="Clc chloride channel"/>
    <property type="match status" value="1"/>
</dbReference>
<dbReference type="PANTHER" id="PTHR43427:SF6">
    <property type="entry name" value="CHLORIDE CHANNEL PROTEIN CLC-E"/>
    <property type="match status" value="1"/>
</dbReference>
<protein>
    <submittedName>
        <fullName evidence="13">Voltage-gated clc-type chloride channel</fullName>
    </submittedName>
</protein>
<keyword evidence="3 11" id="KW-0812">Transmembrane</keyword>
<dbReference type="InterPro" id="IPR046342">
    <property type="entry name" value="CBS_dom_sf"/>
</dbReference>
<keyword evidence="6 11" id="KW-0472">Membrane</keyword>
<evidence type="ECO:0000256" key="9">
    <source>
        <dbReference type="ARBA" id="ARBA00023303"/>
    </source>
</evidence>
<accession>A0ABQ2P741</accession>
<keyword evidence="14" id="KW-1185">Reference proteome</keyword>
<evidence type="ECO:0000256" key="5">
    <source>
        <dbReference type="ARBA" id="ARBA00023065"/>
    </source>
</evidence>
<dbReference type="PROSITE" id="PS51371">
    <property type="entry name" value="CBS"/>
    <property type="match status" value="2"/>
</dbReference>
<feature type="domain" description="CBS" evidence="12">
    <location>
        <begin position="519"/>
        <end position="578"/>
    </location>
</feature>
<dbReference type="RefSeq" id="WP_188703384.1">
    <property type="nucleotide sequence ID" value="NZ_BMLX01000001.1"/>
</dbReference>
<dbReference type="InterPro" id="IPR000644">
    <property type="entry name" value="CBS_dom"/>
</dbReference>
<name>A0ABQ2P741_9NEIS</name>
<keyword evidence="4 11" id="KW-1133">Transmembrane helix</keyword>
<dbReference type="SUPFAM" id="SSF81340">
    <property type="entry name" value="Clc chloride channel"/>
    <property type="match status" value="1"/>
</dbReference>
<feature type="transmembrane region" description="Helical" evidence="11">
    <location>
        <begin position="174"/>
        <end position="198"/>
    </location>
</feature>
<dbReference type="Pfam" id="PF00654">
    <property type="entry name" value="Voltage_CLC"/>
    <property type="match status" value="1"/>
</dbReference>
<dbReference type="Proteomes" id="UP000637267">
    <property type="component" value="Unassembled WGS sequence"/>
</dbReference>
<keyword evidence="9" id="KW-0407">Ion channel</keyword>
<dbReference type="InterPro" id="IPR050368">
    <property type="entry name" value="ClC-type_chloride_channel"/>
</dbReference>
<evidence type="ECO:0000256" key="7">
    <source>
        <dbReference type="ARBA" id="ARBA00023173"/>
    </source>
</evidence>
<dbReference type="PRINTS" id="PR00762">
    <property type="entry name" value="CLCHANNEL"/>
</dbReference>
<organism evidence="13 14">
    <name type="scientific">Silvimonas iriomotensis</name>
    <dbReference type="NCBI Taxonomy" id="449662"/>
    <lineage>
        <taxon>Bacteria</taxon>
        <taxon>Pseudomonadati</taxon>
        <taxon>Pseudomonadota</taxon>
        <taxon>Betaproteobacteria</taxon>
        <taxon>Neisseriales</taxon>
        <taxon>Chitinibacteraceae</taxon>
        <taxon>Silvimonas</taxon>
    </lineage>
</organism>
<dbReference type="Pfam" id="PF00571">
    <property type="entry name" value="CBS"/>
    <property type="match status" value="2"/>
</dbReference>
<dbReference type="CDD" id="cd00400">
    <property type="entry name" value="Voltage_gated_ClC"/>
    <property type="match status" value="1"/>
</dbReference>
<keyword evidence="5" id="KW-0406">Ion transport</keyword>
<gene>
    <name evidence="13" type="ORF">GCM10010970_12900</name>
</gene>
<feature type="transmembrane region" description="Helical" evidence="11">
    <location>
        <begin position="346"/>
        <end position="365"/>
    </location>
</feature>
<evidence type="ECO:0000256" key="2">
    <source>
        <dbReference type="ARBA" id="ARBA00022448"/>
    </source>
</evidence>
<feature type="transmembrane region" description="Helical" evidence="11">
    <location>
        <begin position="76"/>
        <end position="95"/>
    </location>
</feature>
<dbReference type="InterPro" id="IPR001807">
    <property type="entry name" value="ClC"/>
</dbReference>
<dbReference type="CDD" id="cd02205">
    <property type="entry name" value="CBS_pair_SF"/>
    <property type="match status" value="1"/>
</dbReference>
<dbReference type="SUPFAM" id="SSF54631">
    <property type="entry name" value="CBS-domain pair"/>
    <property type="match status" value="1"/>
</dbReference>
<feature type="transmembrane region" description="Helical" evidence="11">
    <location>
        <begin position="210"/>
        <end position="234"/>
    </location>
</feature>
<feature type="transmembrane region" description="Helical" evidence="11">
    <location>
        <begin position="405"/>
        <end position="424"/>
    </location>
</feature>
<evidence type="ECO:0000256" key="10">
    <source>
        <dbReference type="PROSITE-ProRule" id="PRU00703"/>
    </source>
</evidence>
<sequence length="585" mass="61727">MAEASIKQTPQHAHRDHRRDYTVDHRLLLLAALAVLVGGLGTLAAFVLLKLIFFFTNLFFFQTLSLAEHSPAQHHLGLWVVLVPVLGGLMVGLMARFGSDKIRGHGIPEALEVILFGKSRMSGRVAVLKPLSSGIVIGSGGPFGAEGPIIMTGGALGSLLAQFLHLTAAERKTLLVAGACAGMTAIFGTPVAAVLLAVELLLFELRPRSLLPVAVACAVAGFARPLLLGAGPLFALQTPPATDMALVSCVIAGLLSGALAAVVTLALYKTEDLFGHLKLHWMWWPAIGGLVVGLGGLIEPRALGVGYDVIGDLLNNRLALGVVVALLTVKAVIWVAALGSGTSGGVLAPLLMIGAGLGVALAHVLPGGSPQLWALVCMAGVLASVLGAPLTAIVFAFGLTHDTEALLPLLLTTVVAYGFTALVLRRSIMTEKIARRGLHIYREYGIDPLESQHVADLMTRKLVTVDGAEPAAAVFARYFSGPQGHRRYPVVHKGRLIGMLEREVLRDQEHSLQPCAALFCDIPATARPEETARAVAGRMTELRVSSLPVVADEVSMRLVGVIALSDLLRPQQAVVVAETVRERLR</sequence>
<feature type="transmembrane region" description="Helical" evidence="11">
    <location>
        <begin position="246"/>
        <end position="268"/>
    </location>
</feature>
<evidence type="ECO:0000259" key="12">
    <source>
        <dbReference type="PROSITE" id="PS51371"/>
    </source>
</evidence>
<feature type="transmembrane region" description="Helical" evidence="11">
    <location>
        <begin position="280"/>
        <end position="298"/>
    </location>
</feature>
<comment type="subcellular location">
    <subcellularLocation>
        <location evidence="1">Membrane</location>
        <topology evidence="1">Multi-pass membrane protein</topology>
    </subcellularLocation>
</comment>
<feature type="transmembrane region" description="Helical" evidence="11">
    <location>
        <begin position="372"/>
        <end position="399"/>
    </location>
</feature>
<evidence type="ECO:0000256" key="8">
    <source>
        <dbReference type="ARBA" id="ARBA00023214"/>
    </source>
</evidence>
<keyword evidence="8" id="KW-0868">Chloride</keyword>
<keyword evidence="2" id="KW-0813">Transport</keyword>
<evidence type="ECO:0000256" key="3">
    <source>
        <dbReference type="ARBA" id="ARBA00022692"/>
    </source>
</evidence>
<feature type="transmembrane region" description="Helical" evidence="11">
    <location>
        <begin position="318"/>
        <end position="340"/>
    </location>
</feature>
<evidence type="ECO:0000256" key="11">
    <source>
        <dbReference type="SAM" id="Phobius"/>
    </source>
</evidence>
<keyword evidence="7" id="KW-0869">Chloride channel</keyword>
<feature type="transmembrane region" description="Helical" evidence="11">
    <location>
        <begin position="27"/>
        <end position="56"/>
    </location>
</feature>
<feature type="domain" description="CBS" evidence="12">
    <location>
        <begin position="458"/>
        <end position="518"/>
    </location>
</feature>
<keyword evidence="10" id="KW-0129">CBS domain</keyword>
<evidence type="ECO:0000313" key="13">
    <source>
        <dbReference type="EMBL" id="GGP19899.1"/>
    </source>
</evidence>
<dbReference type="Gene3D" id="3.10.580.10">
    <property type="entry name" value="CBS-domain"/>
    <property type="match status" value="1"/>
</dbReference>
<reference evidence="14" key="1">
    <citation type="journal article" date="2019" name="Int. J. Syst. Evol. Microbiol.">
        <title>The Global Catalogue of Microorganisms (GCM) 10K type strain sequencing project: providing services to taxonomists for standard genome sequencing and annotation.</title>
        <authorList>
            <consortium name="The Broad Institute Genomics Platform"/>
            <consortium name="The Broad Institute Genome Sequencing Center for Infectious Disease"/>
            <person name="Wu L."/>
            <person name="Ma J."/>
        </authorList>
    </citation>
    <scope>NUCLEOTIDE SEQUENCE [LARGE SCALE GENOMIC DNA]</scope>
    <source>
        <strain evidence="14">CGMCC 1.8859</strain>
    </source>
</reference>
<evidence type="ECO:0000256" key="1">
    <source>
        <dbReference type="ARBA" id="ARBA00004141"/>
    </source>
</evidence>
<evidence type="ECO:0000256" key="4">
    <source>
        <dbReference type="ARBA" id="ARBA00022989"/>
    </source>
</evidence>
<proteinExistence type="predicted"/>
<dbReference type="SMART" id="SM00116">
    <property type="entry name" value="CBS"/>
    <property type="match status" value="2"/>
</dbReference>
<comment type="caution">
    <text evidence="13">The sequence shown here is derived from an EMBL/GenBank/DDBJ whole genome shotgun (WGS) entry which is preliminary data.</text>
</comment>
<dbReference type="PANTHER" id="PTHR43427">
    <property type="entry name" value="CHLORIDE CHANNEL PROTEIN CLC-E"/>
    <property type="match status" value="1"/>
</dbReference>
<dbReference type="EMBL" id="BMLX01000001">
    <property type="protein sequence ID" value="GGP19899.1"/>
    <property type="molecule type" value="Genomic_DNA"/>
</dbReference>
<evidence type="ECO:0000256" key="6">
    <source>
        <dbReference type="ARBA" id="ARBA00023136"/>
    </source>
</evidence>